<evidence type="ECO:0000313" key="1">
    <source>
        <dbReference type="EMBL" id="KAK0159477.1"/>
    </source>
</evidence>
<evidence type="ECO:0000313" key="2">
    <source>
        <dbReference type="Proteomes" id="UP001168972"/>
    </source>
</evidence>
<organism evidence="1 2">
    <name type="scientific">Microctonus hyperodae</name>
    <name type="common">Parasitoid wasp</name>
    <dbReference type="NCBI Taxonomy" id="165561"/>
    <lineage>
        <taxon>Eukaryota</taxon>
        <taxon>Metazoa</taxon>
        <taxon>Ecdysozoa</taxon>
        <taxon>Arthropoda</taxon>
        <taxon>Hexapoda</taxon>
        <taxon>Insecta</taxon>
        <taxon>Pterygota</taxon>
        <taxon>Neoptera</taxon>
        <taxon>Endopterygota</taxon>
        <taxon>Hymenoptera</taxon>
        <taxon>Apocrita</taxon>
        <taxon>Ichneumonoidea</taxon>
        <taxon>Braconidae</taxon>
        <taxon>Euphorinae</taxon>
        <taxon>Microctonus</taxon>
    </lineage>
</organism>
<reference evidence="1" key="2">
    <citation type="submission" date="2023-03" db="EMBL/GenBank/DDBJ databases">
        <authorList>
            <person name="Inwood S.N."/>
            <person name="Skelly J.G."/>
            <person name="Guhlin J."/>
            <person name="Harrop T.W.R."/>
            <person name="Goldson S.G."/>
            <person name="Dearden P.K."/>
        </authorList>
    </citation>
    <scope>NUCLEOTIDE SEQUENCE</scope>
    <source>
        <strain evidence="1">Lincoln</strain>
        <tissue evidence="1">Whole body</tissue>
    </source>
</reference>
<comment type="caution">
    <text evidence="1">The sequence shown here is derived from an EMBL/GenBank/DDBJ whole genome shotgun (WGS) entry which is preliminary data.</text>
</comment>
<accession>A0AA39C839</accession>
<reference evidence="1" key="1">
    <citation type="journal article" date="2023" name="bioRxiv">
        <title>Scaffold-level genome assemblies of two parasitoid biocontrol wasps reveal the parthenogenesis mechanism and an associated novel virus.</title>
        <authorList>
            <person name="Inwood S."/>
            <person name="Skelly J."/>
            <person name="Guhlin J."/>
            <person name="Harrop T."/>
            <person name="Goldson S."/>
            <person name="Dearden P."/>
        </authorList>
    </citation>
    <scope>NUCLEOTIDE SEQUENCE</scope>
    <source>
        <strain evidence="1">Lincoln</strain>
        <tissue evidence="1">Whole body</tissue>
    </source>
</reference>
<protein>
    <submittedName>
        <fullName evidence="1">Uncharacterized protein</fullName>
    </submittedName>
</protein>
<dbReference type="EMBL" id="JAQQBR010001905">
    <property type="protein sequence ID" value="KAK0159477.1"/>
    <property type="molecule type" value="Genomic_DNA"/>
</dbReference>
<gene>
    <name evidence="1" type="ORF">PV327_011084</name>
</gene>
<dbReference type="Proteomes" id="UP001168972">
    <property type="component" value="Unassembled WGS sequence"/>
</dbReference>
<dbReference type="AlphaFoldDB" id="A0AA39C839"/>
<sequence length="242" mass="27442">MEKKVFCSFGQRCRCIKFNSESGVPDTTIIKKDIEGICERESLIDMKDKVIVLQIKDSDVNIWCDIEQDDEIVDKSELKVIFAPSTLEYIVDYNSSAVVNLKTDDEPIGIQILEKEKFDSSDAVNILYTEPPIEEKQTQPQVNVDTINNTTFQNVSSQLTPLNFSIDEESITPTTPLPALTFDLKQRIEKFGVLAAQKRLMHHYGSYLWEIIAGRPSKRDYQTLANNIVKEFPLLVSNAGDS</sequence>
<proteinExistence type="predicted"/>
<keyword evidence="2" id="KW-1185">Reference proteome</keyword>
<name>A0AA39C839_MICHY</name>
<feature type="non-terminal residue" evidence="1">
    <location>
        <position position="242"/>
    </location>
</feature>